<dbReference type="Pfam" id="PF08840">
    <property type="entry name" value="BAAT_C"/>
    <property type="match status" value="1"/>
</dbReference>
<proteinExistence type="predicted"/>
<dbReference type="PANTHER" id="PTHR10824:SF36">
    <property type="entry name" value="ACYL-COA THIOESTERASE 17-RELATED"/>
    <property type="match status" value="1"/>
</dbReference>
<feature type="compositionally biased region" description="Basic and acidic residues" evidence="1">
    <location>
        <begin position="70"/>
        <end position="79"/>
    </location>
</feature>
<reference evidence="3" key="1">
    <citation type="submission" date="2023-03" db="EMBL/GenBank/DDBJ databases">
        <title>Electrophorus voltai genome.</title>
        <authorList>
            <person name="Bian C."/>
        </authorList>
    </citation>
    <scope>NUCLEOTIDE SEQUENCE</scope>
    <source>
        <strain evidence="3">CB-2022</strain>
        <tissue evidence="3">Muscle</tissue>
    </source>
</reference>
<evidence type="ECO:0000256" key="1">
    <source>
        <dbReference type="SAM" id="MobiDB-lite"/>
    </source>
</evidence>
<dbReference type="Gene3D" id="3.40.50.1820">
    <property type="entry name" value="alpha/beta hydrolase"/>
    <property type="match status" value="1"/>
</dbReference>
<protein>
    <recommendedName>
        <fullName evidence="2">BAAT/Acyl-CoA thioester hydrolase C-terminal domain-containing protein</fullName>
    </recommendedName>
</protein>
<dbReference type="PANTHER" id="PTHR10824">
    <property type="entry name" value="ACYL-COENZYME A THIOESTERASE-RELATED"/>
    <property type="match status" value="1"/>
</dbReference>
<evidence type="ECO:0000313" key="3">
    <source>
        <dbReference type="EMBL" id="KAK1790577.1"/>
    </source>
</evidence>
<accession>A0AAD9DSY8</accession>
<dbReference type="InterPro" id="IPR029058">
    <property type="entry name" value="AB_hydrolase_fold"/>
</dbReference>
<feature type="domain" description="BAAT/Acyl-CoA thioester hydrolase C-terminal" evidence="2">
    <location>
        <begin position="2"/>
        <end position="91"/>
    </location>
</feature>
<dbReference type="GO" id="GO:0047617">
    <property type="term" value="F:fatty acyl-CoA hydrolase activity"/>
    <property type="evidence" value="ECO:0007669"/>
    <property type="project" value="TreeGrafter"/>
</dbReference>
<dbReference type="EMBL" id="JAROKS010000021">
    <property type="protein sequence ID" value="KAK1790577.1"/>
    <property type="molecule type" value="Genomic_DNA"/>
</dbReference>
<comment type="caution">
    <text evidence="3">The sequence shown here is derived from an EMBL/GenBank/DDBJ whole genome shotgun (WGS) entry which is preliminary data.</text>
</comment>
<dbReference type="GO" id="GO:0006631">
    <property type="term" value="P:fatty acid metabolic process"/>
    <property type="evidence" value="ECO:0007669"/>
    <property type="project" value="TreeGrafter"/>
</dbReference>
<feature type="region of interest" description="Disordered" evidence="1">
    <location>
        <begin position="52"/>
        <end position="79"/>
    </location>
</feature>
<dbReference type="SUPFAM" id="SSF53474">
    <property type="entry name" value="alpha/beta-Hydrolases"/>
    <property type="match status" value="1"/>
</dbReference>
<name>A0AAD9DSY8_9TELE</name>
<feature type="compositionally biased region" description="Basic residues" evidence="1">
    <location>
        <begin position="54"/>
        <end position="69"/>
    </location>
</feature>
<dbReference type="InterPro" id="IPR014940">
    <property type="entry name" value="BAAT_C"/>
</dbReference>
<dbReference type="GO" id="GO:0006637">
    <property type="term" value="P:acyl-CoA metabolic process"/>
    <property type="evidence" value="ECO:0007669"/>
    <property type="project" value="TreeGrafter"/>
</dbReference>
<sequence>MQVDHITCPVLLMFGDDDQSCHIQQIMEKAGNRHLLQVHIYPGAGHLIEPPYSPHHRAANFKQGKNKAKPHADAQEDSWEKPLAFLQQHLYHATPQAKL</sequence>
<gene>
    <name evidence="3" type="ORF">P4O66_014449</name>
</gene>
<keyword evidence="4" id="KW-1185">Reference proteome</keyword>
<dbReference type="Proteomes" id="UP001239994">
    <property type="component" value="Unassembled WGS sequence"/>
</dbReference>
<dbReference type="AlphaFoldDB" id="A0AAD9DSY8"/>
<evidence type="ECO:0000259" key="2">
    <source>
        <dbReference type="Pfam" id="PF08840"/>
    </source>
</evidence>
<evidence type="ECO:0000313" key="4">
    <source>
        <dbReference type="Proteomes" id="UP001239994"/>
    </source>
</evidence>
<organism evidence="3 4">
    <name type="scientific">Electrophorus voltai</name>
    <dbReference type="NCBI Taxonomy" id="2609070"/>
    <lineage>
        <taxon>Eukaryota</taxon>
        <taxon>Metazoa</taxon>
        <taxon>Chordata</taxon>
        <taxon>Craniata</taxon>
        <taxon>Vertebrata</taxon>
        <taxon>Euteleostomi</taxon>
        <taxon>Actinopterygii</taxon>
        <taxon>Neopterygii</taxon>
        <taxon>Teleostei</taxon>
        <taxon>Ostariophysi</taxon>
        <taxon>Gymnotiformes</taxon>
        <taxon>Gymnotoidei</taxon>
        <taxon>Gymnotidae</taxon>
        <taxon>Electrophorus</taxon>
    </lineage>
</organism>